<dbReference type="OrthoDB" id="2596179at2759"/>
<feature type="region of interest" description="Disordered" evidence="1">
    <location>
        <begin position="144"/>
        <end position="176"/>
    </location>
</feature>
<dbReference type="Proteomes" id="UP000198372">
    <property type="component" value="Unassembled WGS sequence"/>
</dbReference>
<protein>
    <submittedName>
        <fullName evidence="3">BQ2448_790 protein</fullName>
    </submittedName>
</protein>
<keyword evidence="4" id="KW-1185">Reference proteome</keyword>
<dbReference type="AlphaFoldDB" id="A0A238F7E0"/>
<organism evidence="3 4">
    <name type="scientific">Microbotryum intermedium</name>
    <dbReference type="NCBI Taxonomy" id="269621"/>
    <lineage>
        <taxon>Eukaryota</taxon>
        <taxon>Fungi</taxon>
        <taxon>Dikarya</taxon>
        <taxon>Basidiomycota</taxon>
        <taxon>Pucciniomycotina</taxon>
        <taxon>Microbotryomycetes</taxon>
        <taxon>Microbotryales</taxon>
        <taxon>Microbotryaceae</taxon>
        <taxon>Microbotryum</taxon>
    </lineage>
</organism>
<evidence type="ECO:0000313" key="4">
    <source>
        <dbReference type="Proteomes" id="UP000198372"/>
    </source>
</evidence>
<feature type="transmembrane region" description="Helical" evidence="2">
    <location>
        <begin position="33"/>
        <end position="55"/>
    </location>
</feature>
<gene>
    <name evidence="3" type="ORF">BQ2448_790</name>
</gene>
<evidence type="ECO:0000256" key="1">
    <source>
        <dbReference type="SAM" id="MobiDB-lite"/>
    </source>
</evidence>
<name>A0A238F7E0_9BASI</name>
<evidence type="ECO:0000313" key="3">
    <source>
        <dbReference type="EMBL" id="SCV68669.1"/>
    </source>
</evidence>
<keyword evidence="2" id="KW-1133">Transmembrane helix</keyword>
<feature type="region of interest" description="Disordered" evidence="1">
    <location>
        <begin position="107"/>
        <end position="132"/>
    </location>
</feature>
<feature type="region of interest" description="Disordered" evidence="1">
    <location>
        <begin position="1"/>
        <end position="28"/>
    </location>
</feature>
<keyword evidence="2" id="KW-0472">Membrane</keyword>
<sequence>MSNRSPYSTSTSTSSSSSNRTVPLSSTPTPSRFFTLTTLYPFLLLSLTTSLAINLRSSRNSSATQIAHLKAQISILERTLERIRTTRGGWQGLSEEERKGVEKELRSIGLNGGREGGSEDGGGNAKGDKETSWTEVIFGNKEKRYQPRHAITAETDWEQGKNSGSAACKRKSRQGS</sequence>
<evidence type="ECO:0000256" key="2">
    <source>
        <dbReference type="SAM" id="Phobius"/>
    </source>
</evidence>
<feature type="compositionally biased region" description="Gly residues" evidence="1">
    <location>
        <begin position="110"/>
        <end position="125"/>
    </location>
</feature>
<accession>A0A238F7E0</accession>
<dbReference type="EMBL" id="FMSP01000003">
    <property type="protein sequence ID" value="SCV68669.1"/>
    <property type="molecule type" value="Genomic_DNA"/>
</dbReference>
<reference evidence="4" key="1">
    <citation type="submission" date="2016-09" db="EMBL/GenBank/DDBJ databases">
        <authorList>
            <person name="Jeantristanb JTB J.-T."/>
            <person name="Ricardo R."/>
        </authorList>
    </citation>
    <scope>NUCLEOTIDE SEQUENCE [LARGE SCALE GENOMIC DNA]</scope>
</reference>
<proteinExistence type="predicted"/>
<keyword evidence="2" id="KW-0812">Transmembrane</keyword>